<reference evidence="1" key="1">
    <citation type="submission" date="2020-11" db="EMBL/GenBank/DDBJ databases">
        <authorList>
            <consortium name="DOE Joint Genome Institute"/>
            <person name="Ahrendt S."/>
            <person name="Riley R."/>
            <person name="Andreopoulos W."/>
            <person name="Labutti K."/>
            <person name="Pangilinan J."/>
            <person name="Ruiz-Duenas F.J."/>
            <person name="Barrasa J.M."/>
            <person name="Sanchez-Garcia M."/>
            <person name="Camarero S."/>
            <person name="Miyauchi S."/>
            <person name="Serrano A."/>
            <person name="Linde D."/>
            <person name="Babiker R."/>
            <person name="Drula E."/>
            <person name="Ayuso-Fernandez I."/>
            <person name="Pacheco R."/>
            <person name="Padilla G."/>
            <person name="Ferreira P."/>
            <person name="Barriuso J."/>
            <person name="Kellner H."/>
            <person name="Castanera R."/>
            <person name="Alfaro M."/>
            <person name="Ramirez L."/>
            <person name="Pisabarro A.G."/>
            <person name="Kuo A."/>
            <person name="Tritt A."/>
            <person name="Lipzen A."/>
            <person name="He G."/>
            <person name="Yan M."/>
            <person name="Ng V."/>
            <person name="Cullen D."/>
            <person name="Martin F."/>
            <person name="Rosso M.-N."/>
            <person name="Henrissat B."/>
            <person name="Hibbett D."/>
            <person name="Martinez A.T."/>
            <person name="Grigoriev I.V."/>
        </authorList>
    </citation>
    <scope>NUCLEOTIDE SEQUENCE</scope>
    <source>
        <strain evidence="1">AH 40177</strain>
    </source>
</reference>
<evidence type="ECO:0000313" key="1">
    <source>
        <dbReference type="EMBL" id="KAF9068315.1"/>
    </source>
</evidence>
<comment type="caution">
    <text evidence="1">The sequence shown here is derived from an EMBL/GenBank/DDBJ whole genome shotgun (WGS) entry which is preliminary data.</text>
</comment>
<name>A0A9P5PUN8_9AGAR</name>
<gene>
    <name evidence="1" type="ORF">BDP27DRAFT_1528997</name>
</gene>
<dbReference type="Proteomes" id="UP000772434">
    <property type="component" value="Unassembled WGS sequence"/>
</dbReference>
<dbReference type="AlphaFoldDB" id="A0A9P5PUN8"/>
<accession>A0A9P5PUN8</accession>
<evidence type="ECO:0000313" key="2">
    <source>
        <dbReference type="Proteomes" id="UP000772434"/>
    </source>
</evidence>
<keyword evidence="2" id="KW-1185">Reference proteome</keyword>
<proteinExistence type="predicted"/>
<dbReference type="OrthoDB" id="3213671at2759"/>
<sequence length="261" mass="29273">MAQLIRAAKSAMHWSAHKLLAFNIVIQDVDRVTSFGTPRLPPATTVSRVVLDNVIDPPLPPPVVTYNERLFFTYLYCANDPQGDGDVPDFTSHLFRMLRLDHKEKAITRRRMMTFQMCGSHVVAEADCLLVVKSAKVISCNCRIPPSTAEPVPQVIAQAIAAFVENNRRHQHPSLQQTIPAITMVGPRPIFYKVPVTQDLVSSLMTAQYPSKPTIVQRLVPPVANKEAYMIEGMNTLRDRRVVFQCLKAMRAFLVSYSVSD</sequence>
<dbReference type="EMBL" id="JADNRY010000062">
    <property type="protein sequence ID" value="KAF9068315.1"/>
    <property type="molecule type" value="Genomic_DNA"/>
</dbReference>
<organism evidence="1 2">
    <name type="scientific">Rhodocollybia butyracea</name>
    <dbReference type="NCBI Taxonomy" id="206335"/>
    <lineage>
        <taxon>Eukaryota</taxon>
        <taxon>Fungi</taxon>
        <taxon>Dikarya</taxon>
        <taxon>Basidiomycota</taxon>
        <taxon>Agaricomycotina</taxon>
        <taxon>Agaricomycetes</taxon>
        <taxon>Agaricomycetidae</taxon>
        <taxon>Agaricales</taxon>
        <taxon>Marasmiineae</taxon>
        <taxon>Omphalotaceae</taxon>
        <taxon>Rhodocollybia</taxon>
    </lineage>
</organism>
<protein>
    <submittedName>
        <fullName evidence="1">Uncharacterized protein</fullName>
    </submittedName>
</protein>